<proteinExistence type="predicted"/>
<keyword evidence="6 15" id="KW-0808">Transferase</keyword>
<gene>
    <name evidence="15" type="ORF">ACFPOF_20725</name>
</gene>
<keyword evidence="12" id="KW-0812">Transmembrane</keyword>
<comment type="caution">
    <text evidence="15">The sequence shown here is derived from an EMBL/GenBank/DDBJ whole genome shotgun (WGS) entry which is preliminary data.</text>
</comment>
<dbReference type="PANTHER" id="PTHR34220">
    <property type="entry name" value="SENSOR HISTIDINE KINASE YPDA"/>
    <property type="match status" value="1"/>
</dbReference>
<feature type="transmembrane region" description="Helical" evidence="12">
    <location>
        <begin position="292"/>
        <end position="316"/>
    </location>
</feature>
<feature type="domain" description="Histidine kinase" evidence="13">
    <location>
        <begin position="480"/>
        <end position="585"/>
    </location>
</feature>
<dbReference type="SMART" id="SM00387">
    <property type="entry name" value="HATPase_c"/>
    <property type="match status" value="1"/>
</dbReference>
<keyword evidence="8 15" id="KW-0418">Kinase</keyword>
<dbReference type="EC" id="2.7.13.3" evidence="3"/>
<keyword evidence="11 12" id="KW-0472">Membrane</keyword>
<dbReference type="PANTHER" id="PTHR34220:SF7">
    <property type="entry name" value="SENSOR HISTIDINE KINASE YPDA"/>
    <property type="match status" value="1"/>
</dbReference>
<keyword evidence="16" id="KW-1185">Reference proteome</keyword>
<dbReference type="Proteomes" id="UP001596113">
    <property type="component" value="Unassembled WGS sequence"/>
</dbReference>
<dbReference type="Gene3D" id="3.30.565.10">
    <property type="entry name" value="Histidine kinase-like ATPase, C-terminal domain"/>
    <property type="match status" value="1"/>
</dbReference>
<keyword evidence="4" id="KW-1003">Cell membrane</keyword>
<evidence type="ECO:0000313" key="15">
    <source>
        <dbReference type="EMBL" id="MFC5405171.1"/>
    </source>
</evidence>
<dbReference type="InterPro" id="IPR010559">
    <property type="entry name" value="Sig_transdc_His_kin_internal"/>
</dbReference>
<dbReference type="Pfam" id="PF02518">
    <property type="entry name" value="HATPase_c"/>
    <property type="match status" value="1"/>
</dbReference>
<evidence type="ECO:0000259" key="13">
    <source>
        <dbReference type="PROSITE" id="PS50109"/>
    </source>
</evidence>
<dbReference type="InterPro" id="IPR005467">
    <property type="entry name" value="His_kinase_dom"/>
</dbReference>
<evidence type="ECO:0000256" key="2">
    <source>
        <dbReference type="ARBA" id="ARBA00004651"/>
    </source>
</evidence>
<evidence type="ECO:0000256" key="7">
    <source>
        <dbReference type="ARBA" id="ARBA00022741"/>
    </source>
</evidence>
<keyword evidence="7" id="KW-0547">Nucleotide-binding</keyword>
<dbReference type="SUPFAM" id="SSF158472">
    <property type="entry name" value="HAMP domain-like"/>
    <property type="match status" value="1"/>
</dbReference>
<dbReference type="Pfam" id="PF06580">
    <property type="entry name" value="His_kinase"/>
    <property type="match status" value="1"/>
</dbReference>
<dbReference type="EMBL" id="JBHSMI010000029">
    <property type="protein sequence ID" value="MFC5405171.1"/>
    <property type="molecule type" value="Genomic_DNA"/>
</dbReference>
<feature type="transmembrane region" description="Helical" evidence="12">
    <location>
        <begin position="7"/>
        <end position="27"/>
    </location>
</feature>
<name>A0ABW0HVH0_9BACL</name>
<evidence type="ECO:0000256" key="10">
    <source>
        <dbReference type="ARBA" id="ARBA00023012"/>
    </source>
</evidence>
<dbReference type="SMART" id="SM00304">
    <property type="entry name" value="HAMP"/>
    <property type="match status" value="1"/>
</dbReference>
<dbReference type="InterPro" id="IPR050640">
    <property type="entry name" value="Bact_2-comp_sensor_kinase"/>
</dbReference>
<dbReference type="CDD" id="cd06225">
    <property type="entry name" value="HAMP"/>
    <property type="match status" value="1"/>
</dbReference>
<keyword evidence="10" id="KW-0902">Two-component regulatory system</keyword>
<dbReference type="RefSeq" id="WP_378136191.1">
    <property type="nucleotide sequence ID" value="NZ_JBHSMI010000029.1"/>
</dbReference>
<evidence type="ECO:0000256" key="12">
    <source>
        <dbReference type="SAM" id="Phobius"/>
    </source>
</evidence>
<evidence type="ECO:0000256" key="3">
    <source>
        <dbReference type="ARBA" id="ARBA00012438"/>
    </source>
</evidence>
<evidence type="ECO:0000256" key="9">
    <source>
        <dbReference type="ARBA" id="ARBA00022840"/>
    </source>
</evidence>
<evidence type="ECO:0000256" key="1">
    <source>
        <dbReference type="ARBA" id="ARBA00000085"/>
    </source>
</evidence>
<evidence type="ECO:0000256" key="8">
    <source>
        <dbReference type="ARBA" id="ARBA00022777"/>
    </source>
</evidence>
<feature type="domain" description="HAMP" evidence="14">
    <location>
        <begin position="317"/>
        <end position="369"/>
    </location>
</feature>
<comment type="subcellular location">
    <subcellularLocation>
        <location evidence="2">Cell membrane</location>
        <topology evidence="2">Multi-pass membrane protein</topology>
    </subcellularLocation>
</comment>
<sequence length="594" mass="66786">MQIKGRLTLYLILFSVVPLIAVSLFLYQLASSVVQTQAEKYAGTVLLQTTSTVNQLMDDVVNASVKLVTDPVVQNDEAPDQEEFARTLRYRGIEKLMNNVVMAQPEISSMYLCLNNSDLISVGTLNVAGKRPDCRGTNTYKAALDNNLMPLWIGMHENEFDEGTVSRNRYVITLARTVYSPDTYKPLGVLMINIEDGTIKNSFQAGFDGETAEFLVTDTRKNAIYVKDPDRYGTKLESRYLDRVVQAKASGGFAWKDEGGDRKYISYVYSTKSDWIYVAELPMNYITRHSQLIFKTTAVVVIACIVIAILAAYMLARKFTDPIKNLLASIRRVKDGQFNQTLHTKRKDEIGVLTQSYNGMILEIRNLLIRLDTENVMKRRAELDALQAQITPHFLYNSLNSIKSLARLNGQSVIYRTVTSLIGLLQLSISKNTVFLPIREELEMTKHYLELQNIRYPNRFQALFEVEDGLSDCSTVKLILQPLVENAIVHGVDLKDGGGIIVIRIYQDNLDIVMEVEDNGKGMEEEALKMLLKEQPREGRLTFGGLGLRNVNDRLKLHYGEGYGISFRSALGSGFTSTVRIPLHPFVTPSQLGG</sequence>
<protein>
    <recommendedName>
        <fullName evidence="3">histidine kinase</fullName>
        <ecNumber evidence="3">2.7.13.3</ecNumber>
    </recommendedName>
</protein>
<evidence type="ECO:0000256" key="5">
    <source>
        <dbReference type="ARBA" id="ARBA00022553"/>
    </source>
</evidence>
<keyword evidence="12" id="KW-1133">Transmembrane helix</keyword>
<evidence type="ECO:0000256" key="4">
    <source>
        <dbReference type="ARBA" id="ARBA00022475"/>
    </source>
</evidence>
<keyword evidence="5" id="KW-0597">Phosphoprotein</keyword>
<accession>A0ABW0HVH0</accession>
<dbReference type="InterPro" id="IPR036890">
    <property type="entry name" value="HATPase_C_sf"/>
</dbReference>
<keyword evidence="9" id="KW-0067">ATP-binding</keyword>
<dbReference type="InterPro" id="IPR004358">
    <property type="entry name" value="Sig_transdc_His_kin-like_C"/>
</dbReference>
<evidence type="ECO:0000256" key="6">
    <source>
        <dbReference type="ARBA" id="ARBA00022679"/>
    </source>
</evidence>
<reference evidence="16" key="1">
    <citation type="journal article" date="2019" name="Int. J. Syst. Evol. Microbiol.">
        <title>The Global Catalogue of Microorganisms (GCM) 10K type strain sequencing project: providing services to taxonomists for standard genome sequencing and annotation.</title>
        <authorList>
            <consortium name="The Broad Institute Genomics Platform"/>
            <consortium name="The Broad Institute Genome Sequencing Center for Infectious Disease"/>
            <person name="Wu L."/>
            <person name="Ma J."/>
        </authorList>
    </citation>
    <scope>NUCLEOTIDE SEQUENCE [LARGE SCALE GENOMIC DNA]</scope>
    <source>
        <strain evidence="16">CGMCC 1.18575</strain>
    </source>
</reference>
<dbReference type="GO" id="GO:0004673">
    <property type="term" value="F:protein histidine kinase activity"/>
    <property type="evidence" value="ECO:0007669"/>
    <property type="project" value="UniProtKB-EC"/>
</dbReference>
<dbReference type="InterPro" id="IPR003594">
    <property type="entry name" value="HATPase_dom"/>
</dbReference>
<evidence type="ECO:0000256" key="11">
    <source>
        <dbReference type="ARBA" id="ARBA00023136"/>
    </source>
</evidence>
<dbReference type="Gene3D" id="6.10.340.10">
    <property type="match status" value="1"/>
</dbReference>
<dbReference type="SUPFAM" id="SSF55874">
    <property type="entry name" value="ATPase domain of HSP90 chaperone/DNA topoisomerase II/histidine kinase"/>
    <property type="match status" value="1"/>
</dbReference>
<evidence type="ECO:0000259" key="14">
    <source>
        <dbReference type="PROSITE" id="PS50885"/>
    </source>
</evidence>
<dbReference type="InterPro" id="IPR003660">
    <property type="entry name" value="HAMP_dom"/>
</dbReference>
<organism evidence="15 16">
    <name type="scientific">Cohnella soli</name>
    <dbReference type="NCBI Taxonomy" id="425005"/>
    <lineage>
        <taxon>Bacteria</taxon>
        <taxon>Bacillati</taxon>
        <taxon>Bacillota</taxon>
        <taxon>Bacilli</taxon>
        <taxon>Bacillales</taxon>
        <taxon>Paenibacillaceae</taxon>
        <taxon>Cohnella</taxon>
    </lineage>
</organism>
<evidence type="ECO:0000313" key="16">
    <source>
        <dbReference type="Proteomes" id="UP001596113"/>
    </source>
</evidence>
<dbReference type="PRINTS" id="PR00344">
    <property type="entry name" value="BCTRLSENSOR"/>
</dbReference>
<dbReference type="PROSITE" id="PS50885">
    <property type="entry name" value="HAMP"/>
    <property type="match status" value="1"/>
</dbReference>
<dbReference type="Pfam" id="PF00672">
    <property type="entry name" value="HAMP"/>
    <property type="match status" value="1"/>
</dbReference>
<comment type="catalytic activity">
    <reaction evidence="1">
        <text>ATP + protein L-histidine = ADP + protein N-phospho-L-histidine.</text>
        <dbReference type="EC" id="2.7.13.3"/>
    </reaction>
</comment>
<dbReference type="PROSITE" id="PS50109">
    <property type="entry name" value="HIS_KIN"/>
    <property type="match status" value="1"/>
</dbReference>